<dbReference type="SMART" id="SM00054">
    <property type="entry name" value="EFh"/>
    <property type="match status" value="4"/>
</dbReference>
<evidence type="ECO:0000256" key="2">
    <source>
        <dbReference type="ARBA" id="ARBA00020786"/>
    </source>
</evidence>
<dbReference type="InterPro" id="IPR050230">
    <property type="entry name" value="CALM/Myosin/TropC-like"/>
</dbReference>
<feature type="domain" description="EF-hand" evidence="6">
    <location>
        <begin position="83"/>
        <end position="118"/>
    </location>
</feature>
<evidence type="ECO:0000256" key="1">
    <source>
        <dbReference type="ARBA" id="ARBA00005253"/>
    </source>
</evidence>
<evidence type="ECO:0000256" key="3">
    <source>
        <dbReference type="ARBA" id="ARBA00022723"/>
    </source>
</evidence>
<sequence length="156" mass="17889">MSVDILTSEQKEEFRRVFNLFDKDGDGTIVTSNLGQVMRCLGLNPTDAELKQYIAESDENCDGILEFESEFLPLMARKCRDIDDEDDLIQAFVPFDREGNGSIQIAEFRHLMTTLGDELDEDEVDKMIEAVGCDNEGRIDYREFIRLCLSNCDVYH</sequence>
<protein>
    <recommendedName>
        <fullName evidence="2">Calmodulin</fullName>
    </recommendedName>
</protein>
<dbReference type="AlphaFoldDB" id="A0A7S2JGA8"/>
<dbReference type="FunFam" id="1.10.238.10:FF:000178">
    <property type="entry name" value="Calmodulin-2 A"/>
    <property type="match status" value="1"/>
</dbReference>
<name>A0A7S2JGA8_9DINO</name>
<keyword evidence="5" id="KW-0007">Acetylation</keyword>
<dbReference type="GO" id="GO:0005509">
    <property type="term" value="F:calcium ion binding"/>
    <property type="evidence" value="ECO:0007669"/>
    <property type="project" value="InterPro"/>
</dbReference>
<dbReference type="PANTHER" id="PTHR23048:SF0">
    <property type="entry name" value="CALMODULIN LIKE 3"/>
    <property type="match status" value="1"/>
</dbReference>
<comment type="similarity">
    <text evidence="1">Belongs to the centrin family.</text>
</comment>
<dbReference type="InterPro" id="IPR002048">
    <property type="entry name" value="EF_hand_dom"/>
</dbReference>
<feature type="domain" description="EF-hand" evidence="6">
    <location>
        <begin position="9"/>
        <end position="44"/>
    </location>
</feature>
<reference evidence="7" key="1">
    <citation type="submission" date="2021-01" db="EMBL/GenBank/DDBJ databases">
        <authorList>
            <person name="Corre E."/>
            <person name="Pelletier E."/>
            <person name="Niang G."/>
            <person name="Scheremetjew M."/>
            <person name="Finn R."/>
            <person name="Kale V."/>
            <person name="Holt S."/>
            <person name="Cochrane G."/>
            <person name="Meng A."/>
            <person name="Brown T."/>
            <person name="Cohen L."/>
        </authorList>
    </citation>
    <scope>NUCLEOTIDE SEQUENCE</scope>
    <source>
        <strain evidence="7">CCMP2222</strain>
    </source>
</reference>
<dbReference type="InterPro" id="IPR011992">
    <property type="entry name" value="EF-hand-dom_pair"/>
</dbReference>
<keyword evidence="4" id="KW-0677">Repeat</keyword>
<accession>A0A7S2JGA8</accession>
<dbReference type="Pfam" id="PF13499">
    <property type="entry name" value="EF-hand_7"/>
    <property type="match status" value="2"/>
</dbReference>
<dbReference type="PROSITE" id="PS50222">
    <property type="entry name" value="EF_HAND_2"/>
    <property type="match status" value="3"/>
</dbReference>
<dbReference type="CDD" id="cd00051">
    <property type="entry name" value="EFh"/>
    <property type="match status" value="2"/>
</dbReference>
<dbReference type="Gene3D" id="1.10.238.10">
    <property type="entry name" value="EF-hand"/>
    <property type="match status" value="2"/>
</dbReference>
<dbReference type="PANTHER" id="PTHR23048">
    <property type="entry name" value="MYOSIN LIGHT CHAIN 1, 3"/>
    <property type="match status" value="1"/>
</dbReference>
<keyword evidence="3" id="KW-0479">Metal-binding</keyword>
<dbReference type="SUPFAM" id="SSF47473">
    <property type="entry name" value="EF-hand"/>
    <property type="match status" value="1"/>
</dbReference>
<dbReference type="EMBL" id="HBGQ01104606">
    <property type="protein sequence ID" value="CAD9547044.1"/>
    <property type="molecule type" value="Transcribed_RNA"/>
</dbReference>
<gene>
    <name evidence="7" type="ORF">AAND1436_LOCUS50032</name>
</gene>
<evidence type="ECO:0000256" key="4">
    <source>
        <dbReference type="ARBA" id="ARBA00022737"/>
    </source>
</evidence>
<evidence type="ECO:0000313" key="7">
    <source>
        <dbReference type="EMBL" id="CAD9547044.1"/>
    </source>
</evidence>
<evidence type="ECO:0000259" key="6">
    <source>
        <dbReference type="PROSITE" id="PS50222"/>
    </source>
</evidence>
<dbReference type="GO" id="GO:0016460">
    <property type="term" value="C:myosin II complex"/>
    <property type="evidence" value="ECO:0007669"/>
    <property type="project" value="TreeGrafter"/>
</dbReference>
<organism evidence="7">
    <name type="scientific">Alexandrium andersonii</name>
    <dbReference type="NCBI Taxonomy" id="327968"/>
    <lineage>
        <taxon>Eukaryota</taxon>
        <taxon>Sar</taxon>
        <taxon>Alveolata</taxon>
        <taxon>Dinophyceae</taxon>
        <taxon>Gonyaulacales</taxon>
        <taxon>Pyrocystaceae</taxon>
        <taxon>Alexandrium</taxon>
    </lineage>
</organism>
<evidence type="ECO:0000256" key="5">
    <source>
        <dbReference type="ARBA" id="ARBA00022990"/>
    </source>
</evidence>
<feature type="domain" description="EF-hand" evidence="6">
    <location>
        <begin position="119"/>
        <end position="154"/>
    </location>
</feature>
<proteinExistence type="inferred from homology"/>